<dbReference type="RefSeq" id="WP_071457032.1">
    <property type="nucleotide sequence ID" value="NZ_CP017267.1"/>
</dbReference>
<evidence type="ECO:0000313" key="3">
    <source>
        <dbReference type="EMBL" id="APB31438.1"/>
    </source>
</evidence>
<proteinExistence type="predicted"/>
<reference evidence="3 4" key="1">
    <citation type="submission" date="2016-09" db="EMBL/GenBank/DDBJ databases">
        <title>Vagococcus teuberi sp. nov., isolated from the Malian artisanal sour milk fene.</title>
        <authorList>
            <person name="Wullschleger S."/>
            <person name="Seifert C."/>
            <person name="Baumgartner S."/>
            <person name="Lacroix C."/>
            <person name="Bonfoh B."/>
            <person name="Stevens M.J."/>
            <person name="Meile L."/>
        </authorList>
    </citation>
    <scope>NUCLEOTIDE SEQUENCE [LARGE SCALE GENOMIC DNA]</scope>
    <source>
        <strain evidence="3 4">DSM 21459</strain>
    </source>
</reference>
<dbReference type="OrthoDB" id="2200206at2"/>
<name>A0A1J0A679_9ENTE</name>
<keyword evidence="4" id="KW-1185">Reference proteome</keyword>
<dbReference type="PANTHER" id="PTHR39191">
    <property type="entry name" value="GALACTOSE-1-PHOSPHATE URIDYLYLTRANSFERASE"/>
    <property type="match status" value="1"/>
</dbReference>
<dbReference type="GO" id="GO:0006012">
    <property type="term" value="P:galactose metabolic process"/>
    <property type="evidence" value="ECO:0007669"/>
    <property type="project" value="InterPro"/>
</dbReference>
<dbReference type="GO" id="GO:0005737">
    <property type="term" value="C:cytoplasm"/>
    <property type="evidence" value="ECO:0007669"/>
    <property type="project" value="InterPro"/>
</dbReference>
<dbReference type="STRING" id="519472.BHY08_06110"/>
<protein>
    <recommendedName>
        <fullName evidence="5">Galactose-1-phosphate uridylyltransferase</fullName>
    </recommendedName>
</protein>
<evidence type="ECO:0000256" key="2">
    <source>
        <dbReference type="ARBA" id="ARBA00004947"/>
    </source>
</evidence>
<dbReference type="InterPro" id="IPR000766">
    <property type="entry name" value="GalP_uridyl_Trfase_II"/>
</dbReference>
<evidence type="ECO:0000313" key="4">
    <source>
        <dbReference type="Proteomes" id="UP000191200"/>
    </source>
</evidence>
<dbReference type="KEGG" id="vte:BHY08_06110"/>
<organism evidence="3 4">
    <name type="scientific">Vagococcus teuberi</name>
    <dbReference type="NCBI Taxonomy" id="519472"/>
    <lineage>
        <taxon>Bacteria</taxon>
        <taxon>Bacillati</taxon>
        <taxon>Bacillota</taxon>
        <taxon>Bacilli</taxon>
        <taxon>Lactobacillales</taxon>
        <taxon>Enterococcaceae</taxon>
        <taxon>Vagococcus</taxon>
    </lineage>
</organism>
<evidence type="ECO:0008006" key="5">
    <source>
        <dbReference type="Google" id="ProtNLM"/>
    </source>
</evidence>
<evidence type="ECO:0000256" key="1">
    <source>
        <dbReference type="ARBA" id="ARBA00001107"/>
    </source>
</evidence>
<comment type="catalytic activity">
    <reaction evidence="1">
        <text>alpha-D-galactose 1-phosphate + UDP-alpha-D-glucose = alpha-D-glucose 1-phosphate + UDP-alpha-D-galactose</text>
        <dbReference type="Rhea" id="RHEA:13989"/>
        <dbReference type="ChEBI" id="CHEBI:58336"/>
        <dbReference type="ChEBI" id="CHEBI:58601"/>
        <dbReference type="ChEBI" id="CHEBI:58885"/>
        <dbReference type="ChEBI" id="CHEBI:66914"/>
        <dbReference type="EC" id="2.7.7.12"/>
    </reaction>
</comment>
<comment type="pathway">
    <text evidence="2">Carbohydrate metabolism; galactose metabolism.</text>
</comment>
<dbReference type="PANTHER" id="PTHR39191:SF1">
    <property type="entry name" value="DUF4922 DOMAIN-CONTAINING PROTEIN"/>
    <property type="match status" value="1"/>
</dbReference>
<gene>
    <name evidence="3" type="ORF">BHY08_06110</name>
</gene>
<accession>A0A1J0A679</accession>
<sequence length="350" mass="40859">MEGSQVIYDFVSSAIESGGWMKTDRAYLQNKLTDMTGVVVSSNNVNQVSNMTAEELCQILVDMAKDNKANEYQTEEDIDQLKQSIMELLTPPPSVVNAMFAKKFDRSPLEATNYLYWLNQINGYLSGGKETSYGIEFDAPMHGKCPLCFENEGTYEPGSAFLKKTRRFIRLNLNNDSWGYQLSPLEKDKEVGLFFPEEHTTLFMTNLLIDQMVQLVDLYTHYEIHYSQFNYFYGHSFLVGKRVNKDRQILCEYTLPFFRESKFAYDMEQANDVVIQTNRPQDIWLMINYIFSLTVSHKRGLYTMDFDYYLSKTETDYQMIVSIHDNASNKSKDNWLFTLELLKNELEVRY</sequence>
<dbReference type="EMBL" id="CP017267">
    <property type="protein sequence ID" value="APB31438.1"/>
    <property type="molecule type" value="Genomic_DNA"/>
</dbReference>
<dbReference type="Proteomes" id="UP000191200">
    <property type="component" value="Chromosome"/>
</dbReference>
<dbReference type="GO" id="GO:0008108">
    <property type="term" value="F:UDP-glucose:hexose-1-phosphate uridylyltransferase activity"/>
    <property type="evidence" value="ECO:0007669"/>
    <property type="project" value="UniProtKB-EC"/>
</dbReference>
<dbReference type="AlphaFoldDB" id="A0A1J0A679"/>